<dbReference type="InterPro" id="IPR019887">
    <property type="entry name" value="Tscrpt_reg_AsnC/Lrp_C"/>
</dbReference>
<evidence type="ECO:0000256" key="4">
    <source>
        <dbReference type="SAM" id="MobiDB-lite"/>
    </source>
</evidence>
<dbReference type="PRINTS" id="PR00033">
    <property type="entry name" value="HTHASNC"/>
</dbReference>
<dbReference type="InterPro" id="IPR036390">
    <property type="entry name" value="WH_DNA-bd_sf"/>
</dbReference>
<dbReference type="InterPro" id="IPR000485">
    <property type="entry name" value="AsnC-type_HTH_dom"/>
</dbReference>
<dbReference type="EMBL" id="CP163431">
    <property type="protein sequence ID" value="XDQ07361.1"/>
    <property type="molecule type" value="Genomic_DNA"/>
</dbReference>
<dbReference type="GO" id="GO:0005829">
    <property type="term" value="C:cytosol"/>
    <property type="evidence" value="ECO:0007669"/>
    <property type="project" value="TreeGrafter"/>
</dbReference>
<dbReference type="Pfam" id="PF13404">
    <property type="entry name" value="HTH_AsnC-type"/>
    <property type="match status" value="2"/>
</dbReference>
<feature type="region of interest" description="Disordered" evidence="4">
    <location>
        <begin position="165"/>
        <end position="191"/>
    </location>
</feature>
<feature type="domain" description="HTH asnC-type" evidence="5">
    <location>
        <begin position="196"/>
        <end position="255"/>
    </location>
</feature>
<evidence type="ECO:0000256" key="1">
    <source>
        <dbReference type="ARBA" id="ARBA00023015"/>
    </source>
</evidence>
<dbReference type="AlphaFoldDB" id="A0AB39MPY8"/>
<proteinExistence type="predicted"/>
<dbReference type="PANTHER" id="PTHR30154">
    <property type="entry name" value="LEUCINE-RESPONSIVE REGULATORY PROTEIN"/>
    <property type="match status" value="1"/>
</dbReference>
<evidence type="ECO:0000256" key="3">
    <source>
        <dbReference type="ARBA" id="ARBA00023163"/>
    </source>
</evidence>
<dbReference type="Pfam" id="PF01037">
    <property type="entry name" value="AsnC_trans_reg"/>
    <property type="match status" value="1"/>
</dbReference>
<dbReference type="PROSITE" id="PS50956">
    <property type="entry name" value="HTH_ASNC_2"/>
    <property type="match status" value="1"/>
</dbReference>
<name>A0AB39MPY8_9ACTN</name>
<organism evidence="6">
    <name type="scientific">Streptomyces sp. R08</name>
    <dbReference type="NCBI Taxonomy" id="3238624"/>
    <lineage>
        <taxon>Bacteria</taxon>
        <taxon>Bacillati</taxon>
        <taxon>Actinomycetota</taxon>
        <taxon>Actinomycetes</taxon>
        <taxon>Kitasatosporales</taxon>
        <taxon>Streptomycetaceae</taxon>
        <taxon>Streptomyces</taxon>
    </lineage>
</organism>
<dbReference type="Gene3D" id="3.30.70.920">
    <property type="match status" value="1"/>
</dbReference>
<dbReference type="GO" id="GO:0043200">
    <property type="term" value="P:response to amino acid"/>
    <property type="evidence" value="ECO:0007669"/>
    <property type="project" value="TreeGrafter"/>
</dbReference>
<dbReference type="SUPFAM" id="SSF46785">
    <property type="entry name" value="Winged helix' DNA-binding domain"/>
    <property type="match status" value="2"/>
</dbReference>
<evidence type="ECO:0000313" key="6">
    <source>
        <dbReference type="EMBL" id="XDQ07361.1"/>
    </source>
</evidence>
<evidence type="ECO:0000256" key="2">
    <source>
        <dbReference type="ARBA" id="ARBA00023125"/>
    </source>
</evidence>
<feature type="region of interest" description="Disordered" evidence="4">
    <location>
        <begin position="330"/>
        <end position="361"/>
    </location>
</feature>
<sequence length="361" mass="38022">MANVPADSVLSLTDQRLVAALQCDGRLTAERAAQVLGLGAATVRRRLHTLTADGTVRVVVSPVARPRNGGSAGALFLRIRVLRGKLDTIVAALAAREDIPFIDVTTAGDEIFAVARTEPGSRDPLVFRQLPSTQAVTSLDSATILHVFRLTSEWRHTVLTPAERAALSRTDPQAEPATERVRPSAGSPGPYGVDTDPVEQSLIDALTPDARLSAAALAARTGHPESTVRRRVTQLTAQGRLVTQVLVDPRRLGLPIEAKLLLHVAPDHLAAAGQALADHPAVHGAFATSGPSNLHAAAYFPDLTALYGFLSRDLSGLGITQVETAIVSRAAKRTPPLGGEPPARATATRRRPPARVGEGKG</sequence>
<reference evidence="6" key="1">
    <citation type="submission" date="2024-07" db="EMBL/GenBank/DDBJ databases">
        <authorList>
            <person name="Yu S.T."/>
        </authorList>
    </citation>
    <scope>NUCLEOTIDE SEQUENCE</scope>
    <source>
        <strain evidence="6">R08</strain>
    </source>
</reference>
<evidence type="ECO:0000259" key="5">
    <source>
        <dbReference type="PROSITE" id="PS50956"/>
    </source>
</evidence>
<dbReference type="GO" id="GO:0043565">
    <property type="term" value="F:sequence-specific DNA binding"/>
    <property type="evidence" value="ECO:0007669"/>
    <property type="project" value="InterPro"/>
</dbReference>
<accession>A0AB39MPY8</accession>
<keyword evidence="2" id="KW-0238">DNA-binding</keyword>
<keyword evidence="1" id="KW-0805">Transcription regulation</keyword>
<dbReference type="InterPro" id="IPR019888">
    <property type="entry name" value="Tscrpt_reg_AsnC-like"/>
</dbReference>
<keyword evidence="3" id="KW-0804">Transcription</keyword>
<dbReference type="PANTHER" id="PTHR30154:SF34">
    <property type="entry name" value="TRANSCRIPTIONAL REGULATOR AZLB"/>
    <property type="match status" value="1"/>
</dbReference>
<dbReference type="SUPFAM" id="SSF54909">
    <property type="entry name" value="Dimeric alpha+beta barrel"/>
    <property type="match status" value="1"/>
</dbReference>
<dbReference type="InterPro" id="IPR036388">
    <property type="entry name" value="WH-like_DNA-bd_sf"/>
</dbReference>
<dbReference type="RefSeq" id="WP_369192146.1">
    <property type="nucleotide sequence ID" value="NZ_CP163431.1"/>
</dbReference>
<protein>
    <submittedName>
        <fullName evidence="6">Lrp/AsnC family transcriptional regulator</fullName>
    </submittedName>
</protein>
<dbReference type="SMART" id="SM00344">
    <property type="entry name" value="HTH_ASNC"/>
    <property type="match status" value="1"/>
</dbReference>
<gene>
    <name evidence="6" type="ORF">AB5J58_47390</name>
</gene>
<dbReference type="Gene3D" id="1.10.10.10">
    <property type="entry name" value="Winged helix-like DNA-binding domain superfamily/Winged helix DNA-binding domain"/>
    <property type="match status" value="2"/>
</dbReference>
<dbReference type="InterPro" id="IPR011008">
    <property type="entry name" value="Dimeric_a/b-barrel"/>
</dbReference>